<feature type="transmembrane region" description="Helical" evidence="8">
    <location>
        <begin position="20"/>
        <end position="38"/>
    </location>
</feature>
<feature type="transmembrane region" description="Helical" evidence="8">
    <location>
        <begin position="73"/>
        <end position="89"/>
    </location>
</feature>
<keyword evidence="7 8" id="KW-0472">Membrane</keyword>
<evidence type="ECO:0000256" key="3">
    <source>
        <dbReference type="ARBA" id="ARBA00022448"/>
    </source>
</evidence>
<dbReference type="Proteomes" id="UP001321486">
    <property type="component" value="Chromosome"/>
</dbReference>
<name>A0ABN6Y5P3_9MICO</name>
<comment type="similarity">
    <text evidence="2">Belongs to the nicotinamide ribonucleoside (NR) uptake permease (TC 4.B.1) family.</text>
</comment>
<dbReference type="EMBL" id="AP027732">
    <property type="protein sequence ID" value="BDZ51225.1"/>
    <property type="molecule type" value="Genomic_DNA"/>
</dbReference>
<evidence type="ECO:0000313" key="10">
    <source>
        <dbReference type="Proteomes" id="UP001321486"/>
    </source>
</evidence>
<feature type="transmembrane region" description="Helical" evidence="8">
    <location>
        <begin position="118"/>
        <end position="139"/>
    </location>
</feature>
<evidence type="ECO:0000256" key="2">
    <source>
        <dbReference type="ARBA" id="ARBA00006669"/>
    </source>
</evidence>
<keyword evidence="3" id="KW-0813">Transport</keyword>
<keyword evidence="6 8" id="KW-1133">Transmembrane helix</keyword>
<proteinExistence type="inferred from homology"/>
<evidence type="ECO:0000256" key="4">
    <source>
        <dbReference type="ARBA" id="ARBA00022475"/>
    </source>
</evidence>
<evidence type="ECO:0000256" key="1">
    <source>
        <dbReference type="ARBA" id="ARBA00004651"/>
    </source>
</evidence>
<evidence type="ECO:0000256" key="8">
    <source>
        <dbReference type="SAM" id="Phobius"/>
    </source>
</evidence>
<feature type="transmembrane region" description="Helical" evidence="8">
    <location>
        <begin position="50"/>
        <end position="67"/>
    </location>
</feature>
<comment type="subcellular location">
    <subcellularLocation>
        <location evidence="1">Cell membrane</location>
        <topology evidence="1">Multi-pass membrane protein</topology>
    </subcellularLocation>
</comment>
<feature type="transmembrane region" description="Helical" evidence="8">
    <location>
        <begin position="195"/>
        <end position="212"/>
    </location>
</feature>
<dbReference type="RefSeq" id="WP_286344032.1">
    <property type="nucleotide sequence ID" value="NZ_AP027732.1"/>
</dbReference>
<dbReference type="PANTHER" id="PTHR36122">
    <property type="entry name" value="NICOTINAMIDE RIBOSIDE TRANSPORTER PNUC"/>
    <property type="match status" value="1"/>
</dbReference>
<dbReference type="NCBIfam" id="TIGR01528">
    <property type="entry name" value="NMN_trans_PnuC"/>
    <property type="match status" value="1"/>
</dbReference>
<evidence type="ECO:0000256" key="6">
    <source>
        <dbReference type="ARBA" id="ARBA00022989"/>
    </source>
</evidence>
<keyword evidence="4" id="KW-1003">Cell membrane</keyword>
<sequence>MNILLDWLNSTVFTVLGETISVVELIGFVTGALCVWAVTRQYLWNWPVGILNNIAFIVLFLGAGLYADTALQVVFGLVGVYGWVVWARGRRRGSGRPRGRGAEGTIRRELPVRHATRLEILVGVLATAAATVVVALLLANETNSVVPWPDAFILAASLLATWGQAKKIFEQWWVWIVVDLVSVPLYAVKGLSLTALLYTGFLALCISGVVTWRRQLARQADEPDVRTQSLVDA</sequence>
<evidence type="ECO:0000313" key="9">
    <source>
        <dbReference type="EMBL" id="BDZ51225.1"/>
    </source>
</evidence>
<keyword evidence="10" id="KW-1185">Reference proteome</keyword>
<evidence type="ECO:0000256" key="5">
    <source>
        <dbReference type="ARBA" id="ARBA00022692"/>
    </source>
</evidence>
<dbReference type="Pfam" id="PF04973">
    <property type="entry name" value="NMN_transporter"/>
    <property type="match status" value="1"/>
</dbReference>
<dbReference type="InterPro" id="IPR006419">
    <property type="entry name" value="NMN_transpt_PnuC"/>
</dbReference>
<evidence type="ECO:0000256" key="7">
    <source>
        <dbReference type="ARBA" id="ARBA00023136"/>
    </source>
</evidence>
<organism evidence="9 10">
    <name type="scientific">Frondihabitans sucicola</name>
    <dbReference type="NCBI Taxonomy" id="1268041"/>
    <lineage>
        <taxon>Bacteria</taxon>
        <taxon>Bacillati</taxon>
        <taxon>Actinomycetota</taxon>
        <taxon>Actinomycetes</taxon>
        <taxon>Micrococcales</taxon>
        <taxon>Microbacteriaceae</taxon>
        <taxon>Frondihabitans</taxon>
    </lineage>
</organism>
<protein>
    <submittedName>
        <fullName evidence="9">Membrane protein</fullName>
    </submittedName>
</protein>
<gene>
    <name evidence="9" type="ORF">GCM10025867_34660</name>
</gene>
<keyword evidence="5 8" id="KW-0812">Transmembrane</keyword>
<reference evidence="10" key="1">
    <citation type="journal article" date="2019" name="Int. J. Syst. Evol. Microbiol.">
        <title>The Global Catalogue of Microorganisms (GCM) 10K type strain sequencing project: providing services to taxonomists for standard genome sequencing and annotation.</title>
        <authorList>
            <consortium name="The Broad Institute Genomics Platform"/>
            <consortium name="The Broad Institute Genome Sequencing Center for Infectious Disease"/>
            <person name="Wu L."/>
            <person name="Ma J."/>
        </authorList>
    </citation>
    <scope>NUCLEOTIDE SEQUENCE [LARGE SCALE GENOMIC DNA]</scope>
    <source>
        <strain evidence="10">NBRC 108728</strain>
    </source>
</reference>
<dbReference type="PANTHER" id="PTHR36122:SF2">
    <property type="entry name" value="NICOTINAMIDE RIBOSIDE TRANSPORTER PNUC"/>
    <property type="match status" value="1"/>
</dbReference>
<accession>A0ABN6Y5P3</accession>